<organism evidence="2 3">
    <name type="scientific">Araneus ventricosus</name>
    <name type="common">Orbweaver spider</name>
    <name type="synonym">Epeira ventricosa</name>
    <dbReference type="NCBI Taxonomy" id="182803"/>
    <lineage>
        <taxon>Eukaryota</taxon>
        <taxon>Metazoa</taxon>
        <taxon>Ecdysozoa</taxon>
        <taxon>Arthropoda</taxon>
        <taxon>Chelicerata</taxon>
        <taxon>Arachnida</taxon>
        <taxon>Araneae</taxon>
        <taxon>Araneomorphae</taxon>
        <taxon>Entelegynae</taxon>
        <taxon>Araneoidea</taxon>
        <taxon>Araneidae</taxon>
        <taxon>Araneus</taxon>
    </lineage>
</organism>
<sequence>MGIFMQCKRTTPSLNMPGSLRLVASQWPEPAEISVDSVEALDPRTALLKWSLEYKGNLPIKRYHLQMKNYSTGGADWLDMDDKIPANATSYTVRYLAPAVTYGFQLAAVNEAGHSNWEAKNLTMPADGPIHRNTSGANLEQLCDAYSDPRQHSVKQFKQQQLKLTAAYVREISDLDRRYHSPATVLNSDNLGGASIDPRWNTTKAELETIKGPSVSIDDPGRPDSFIIRPSPSLRRSPHFERDF</sequence>
<dbReference type="InterPro" id="IPR013783">
    <property type="entry name" value="Ig-like_fold"/>
</dbReference>
<dbReference type="Proteomes" id="UP000499080">
    <property type="component" value="Unassembled WGS sequence"/>
</dbReference>
<name>A0A4Y2GDY7_ARAVE</name>
<comment type="caution">
    <text evidence="2">The sequence shown here is derived from an EMBL/GenBank/DDBJ whole genome shotgun (WGS) entry which is preliminary data.</text>
</comment>
<evidence type="ECO:0000259" key="1">
    <source>
        <dbReference type="PROSITE" id="PS50853"/>
    </source>
</evidence>
<dbReference type="AlphaFoldDB" id="A0A4Y2GDY7"/>
<proteinExistence type="predicted"/>
<dbReference type="EMBL" id="BGPR01001314">
    <property type="protein sequence ID" value="GBM50909.1"/>
    <property type="molecule type" value="Genomic_DNA"/>
</dbReference>
<evidence type="ECO:0000313" key="2">
    <source>
        <dbReference type="EMBL" id="GBM50909.1"/>
    </source>
</evidence>
<dbReference type="SMART" id="SM00060">
    <property type="entry name" value="FN3"/>
    <property type="match status" value="1"/>
</dbReference>
<evidence type="ECO:0000313" key="3">
    <source>
        <dbReference type="Proteomes" id="UP000499080"/>
    </source>
</evidence>
<reference evidence="2 3" key="1">
    <citation type="journal article" date="2019" name="Sci. Rep.">
        <title>Orb-weaving spider Araneus ventricosus genome elucidates the spidroin gene catalogue.</title>
        <authorList>
            <person name="Kono N."/>
            <person name="Nakamura H."/>
            <person name="Ohtoshi R."/>
            <person name="Moran D.A.P."/>
            <person name="Shinohara A."/>
            <person name="Yoshida Y."/>
            <person name="Fujiwara M."/>
            <person name="Mori M."/>
            <person name="Tomita M."/>
            <person name="Arakawa K."/>
        </authorList>
    </citation>
    <scope>NUCLEOTIDE SEQUENCE [LARGE SCALE GENOMIC DNA]</scope>
</reference>
<keyword evidence="3" id="KW-1185">Reference proteome</keyword>
<protein>
    <recommendedName>
        <fullName evidence="1">Fibronectin type-III domain-containing protein</fullName>
    </recommendedName>
</protein>
<dbReference type="CDD" id="cd00063">
    <property type="entry name" value="FN3"/>
    <property type="match status" value="1"/>
</dbReference>
<dbReference type="PROSITE" id="PS50853">
    <property type="entry name" value="FN3"/>
    <property type="match status" value="1"/>
</dbReference>
<feature type="domain" description="Fibronectin type-III" evidence="1">
    <location>
        <begin position="29"/>
        <end position="128"/>
    </location>
</feature>
<dbReference type="InterPro" id="IPR036116">
    <property type="entry name" value="FN3_sf"/>
</dbReference>
<dbReference type="OrthoDB" id="6427629at2759"/>
<gene>
    <name evidence="2" type="ORF">AVEN_54342_1</name>
</gene>
<dbReference type="Pfam" id="PF00041">
    <property type="entry name" value="fn3"/>
    <property type="match status" value="1"/>
</dbReference>
<dbReference type="Gene3D" id="2.60.40.10">
    <property type="entry name" value="Immunoglobulins"/>
    <property type="match status" value="1"/>
</dbReference>
<dbReference type="SUPFAM" id="SSF49265">
    <property type="entry name" value="Fibronectin type III"/>
    <property type="match status" value="1"/>
</dbReference>
<accession>A0A4Y2GDY7</accession>
<dbReference type="InterPro" id="IPR003961">
    <property type="entry name" value="FN3_dom"/>
</dbReference>